<feature type="transmembrane region" description="Helical" evidence="6">
    <location>
        <begin position="225"/>
        <end position="251"/>
    </location>
</feature>
<feature type="transmembrane region" description="Helical" evidence="6">
    <location>
        <begin position="115"/>
        <end position="135"/>
    </location>
</feature>
<feature type="transmembrane region" description="Helical" evidence="6">
    <location>
        <begin position="192"/>
        <end position="213"/>
    </location>
</feature>
<evidence type="ECO:0000313" key="8">
    <source>
        <dbReference type="EMBL" id="EGD72576.1"/>
    </source>
</evidence>
<dbReference type="PANTHER" id="PTHR11814">
    <property type="entry name" value="SULFATE TRANSPORTER"/>
    <property type="match status" value="1"/>
</dbReference>
<dbReference type="OrthoDB" id="540766at2759"/>
<dbReference type="RefSeq" id="XP_004994399.1">
    <property type="nucleotide sequence ID" value="XM_004994342.1"/>
</dbReference>
<feature type="transmembrane region" description="Helical" evidence="6">
    <location>
        <begin position="356"/>
        <end position="375"/>
    </location>
</feature>
<dbReference type="GO" id="GO:0016020">
    <property type="term" value="C:membrane"/>
    <property type="evidence" value="ECO:0007669"/>
    <property type="project" value="UniProtKB-SubCell"/>
</dbReference>
<feature type="compositionally biased region" description="Low complexity" evidence="5">
    <location>
        <begin position="1"/>
        <end position="22"/>
    </location>
</feature>
<dbReference type="InterPro" id="IPR036513">
    <property type="entry name" value="STAS_dom_sf"/>
</dbReference>
<dbReference type="FunCoup" id="F2U868">
    <property type="interactions" value="468"/>
</dbReference>
<dbReference type="SUPFAM" id="SSF52091">
    <property type="entry name" value="SpoIIaa-like"/>
    <property type="match status" value="1"/>
</dbReference>
<evidence type="ECO:0000256" key="2">
    <source>
        <dbReference type="ARBA" id="ARBA00022692"/>
    </source>
</evidence>
<evidence type="ECO:0000313" key="9">
    <source>
        <dbReference type="Proteomes" id="UP000007799"/>
    </source>
</evidence>
<feature type="transmembrane region" description="Helical" evidence="6">
    <location>
        <begin position="492"/>
        <end position="517"/>
    </location>
</feature>
<dbReference type="Pfam" id="PF01740">
    <property type="entry name" value="STAS"/>
    <property type="match status" value="1"/>
</dbReference>
<evidence type="ECO:0000256" key="6">
    <source>
        <dbReference type="SAM" id="Phobius"/>
    </source>
</evidence>
<dbReference type="Pfam" id="PF00916">
    <property type="entry name" value="Sulfate_transp"/>
    <property type="match status" value="1"/>
</dbReference>
<dbReference type="InterPro" id="IPR001902">
    <property type="entry name" value="SLC26A/SulP_fam"/>
</dbReference>
<dbReference type="KEGG" id="sre:PTSG_04312"/>
<dbReference type="eggNOG" id="KOG0236">
    <property type="taxonomic scope" value="Eukaryota"/>
</dbReference>
<evidence type="ECO:0000259" key="7">
    <source>
        <dbReference type="PROSITE" id="PS50801"/>
    </source>
</evidence>
<feature type="region of interest" description="Disordered" evidence="5">
    <location>
        <begin position="1"/>
        <end position="39"/>
    </location>
</feature>
<evidence type="ECO:0000256" key="5">
    <source>
        <dbReference type="SAM" id="MobiDB-lite"/>
    </source>
</evidence>
<feature type="transmembrane region" description="Helical" evidence="6">
    <location>
        <begin position="451"/>
        <end position="471"/>
    </location>
</feature>
<dbReference type="InterPro" id="IPR002645">
    <property type="entry name" value="STAS_dom"/>
</dbReference>
<feature type="domain" description="STAS" evidence="7">
    <location>
        <begin position="541"/>
        <end position="654"/>
    </location>
</feature>
<feature type="transmembrane region" description="Helical" evidence="6">
    <location>
        <begin position="429"/>
        <end position="445"/>
    </location>
</feature>
<comment type="subcellular location">
    <subcellularLocation>
        <location evidence="1">Membrane</location>
        <topology evidence="1">Multi-pass membrane protein</topology>
    </subcellularLocation>
</comment>
<evidence type="ECO:0000256" key="4">
    <source>
        <dbReference type="ARBA" id="ARBA00023136"/>
    </source>
</evidence>
<reference evidence="8" key="1">
    <citation type="submission" date="2009-08" db="EMBL/GenBank/DDBJ databases">
        <title>Annotation of Salpingoeca rosetta.</title>
        <authorList>
            <consortium name="The Broad Institute Genome Sequencing Platform"/>
            <person name="Russ C."/>
            <person name="Cuomo C."/>
            <person name="Burger G."/>
            <person name="Gray M.W."/>
            <person name="Holland P.W.H."/>
            <person name="King N."/>
            <person name="Lang F.B.F."/>
            <person name="Roger A.J."/>
            <person name="Ruiz-Trillo I."/>
            <person name="Young S.K."/>
            <person name="Zeng Q."/>
            <person name="Gargeya S."/>
            <person name="Alvarado L."/>
            <person name="Berlin A."/>
            <person name="Chapman S.B."/>
            <person name="Chen Z."/>
            <person name="Freedman E."/>
            <person name="Gellesch M."/>
            <person name="Goldberg J."/>
            <person name="Griggs A."/>
            <person name="Gujja S."/>
            <person name="Heilman E."/>
            <person name="Heiman D."/>
            <person name="Howarth C."/>
            <person name="Mehta T."/>
            <person name="Neiman D."/>
            <person name="Pearson M."/>
            <person name="Roberts A."/>
            <person name="Saif S."/>
            <person name="Shea T."/>
            <person name="Shenoy N."/>
            <person name="Sisk P."/>
            <person name="Stolte C."/>
            <person name="Sykes S."/>
            <person name="White J."/>
            <person name="Yandava C."/>
            <person name="Haas B."/>
            <person name="Nusbaum C."/>
            <person name="Birren B."/>
        </authorList>
    </citation>
    <scope>NUCLEOTIDE SEQUENCE [LARGE SCALE GENOMIC DNA]</scope>
    <source>
        <strain evidence="8">ATCC 50818</strain>
    </source>
</reference>
<dbReference type="GO" id="GO:0055085">
    <property type="term" value="P:transmembrane transport"/>
    <property type="evidence" value="ECO:0007669"/>
    <property type="project" value="InterPro"/>
</dbReference>
<dbReference type="AlphaFoldDB" id="F2U868"/>
<dbReference type="Gene3D" id="3.30.750.24">
    <property type="entry name" value="STAS domain"/>
    <property type="match status" value="1"/>
</dbReference>
<dbReference type="InterPro" id="IPR011547">
    <property type="entry name" value="SLC26A/SulP_dom"/>
</dbReference>
<dbReference type="EMBL" id="GL832964">
    <property type="protein sequence ID" value="EGD72576.1"/>
    <property type="molecule type" value="Genomic_DNA"/>
</dbReference>
<name>F2U868_SALR5</name>
<accession>F2U868</accession>
<feature type="compositionally biased region" description="Polar residues" evidence="5">
    <location>
        <begin position="23"/>
        <end position="39"/>
    </location>
</feature>
<sequence>MSDNDNNTNAPTPATTTTAATPSTENGGTPSMNGDTTIKLNGSKAMAGLTLEPLAESLSFDEEDEAKRPKVTMESLKTLEGWKNAVLTVIFTVLPILTWAPKYKENWKEKLAGDARAGLTVGILLIPQGLAYALLAELPVEYGLFSAFIPPLLYGFLGTSSELSTAPVAVVSLLTSAGVSELYDPVTERPQYIGAAISLALLLGFVQMGMGILRLGFIINFLSHSVLSGFTSASALIIALSQLKHVLGISIERSSHVHEVLQWTFEEIHNANWRTVVISLASMAIILFWKYPPQSEKFNWFRKYFKPLPSAMVVVIIFTLISANTGLNDKGVKIVGDVPAGLPTPEAPDTKDFGDLLVLVLTIALVSYMESMAIAKKLADDRNYQLDYNQELVALGACNIVGSFFQTYPTTGGFSRSAVNANAGCKTQLATILAGIVVMIALLAATELFFFLPKAILGSIIIIAVLPLVNFKEPFHLWKISKIESVLTVVTFLLTAFIGVELGVGISIALALLAVVWQASRPHYTLEGRLPGTDVYRNIRRFPDAIEPKGIKIFRFDADIFFVNATVFERQVQKRCYVRGVENVIINFTPVSHVDSTAFHAMEKVLEAAERKGISVYFAGVKGPVRDIFERIGFTEHVGEDHFFKTVNEAVMHLTNEQFTPMTMTDVSIV</sequence>
<dbReference type="CDD" id="cd07042">
    <property type="entry name" value="STAS_SulP_like_sulfate_transporter"/>
    <property type="match status" value="1"/>
</dbReference>
<feature type="transmembrane region" description="Helical" evidence="6">
    <location>
        <begin position="271"/>
        <end position="292"/>
    </location>
</feature>
<dbReference type="PROSITE" id="PS50801">
    <property type="entry name" value="STAS"/>
    <property type="match status" value="1"/>
</dbReference>
<evidence type="ECO:0000256" key="1">
    <source>
        <dbReference type="ARBA" id="ARBA00004141"/>
    </source>
</evidence>
<dbReference type="OMA" id="PALYWIP"/>
<dbReference type="InParanoid" id="F2U868"/>
<dbReference type="STRING" id="946362.F2U868"/>
<protein>
    <submittedName>
        <fullName evidence="8">Sulfate transporter</fullName>
    </submittedName>
</protein>
<feature type="transmembrane region" description="Helical" evidence="6">
    <location>
        <begin position="304"/>
        <end position="323"/>
    </location>
</feature>
<keyword evidence="2 6" id="KW-0812">Transmembrane</keyword>
<keyword evidence="9" id="KW-1185">Reference proteome</keyword>
<keyword evidence="4 6" id="KW-0472">Membrane</keyword>
<dbReference type="GeneID" id="16074977"/>
<feature type="transmembrane region" description="Helical" evidence="6">
    <location>
        <begin position="85"/>
        <end position="103"/>
    </location>
</feature>
<organism evidence="9">
    <name type="scientific">Salpingoeca rosetta (strain ATCC 50818 / BSB-021)</name>
    <dbReference type="NCBI Taxonomy" id="946362"/>
    <lineage>
        <taxon>Eukaryota</taxon>
        <taxon>Choanoflagellata</taxon>
        <taxon>Craspedida</taxon>
        <taxon>Salpingoecidae</taxon>
        <taxon>Salpingoeca</taxon>
    </lineage>
</organism>
<keyword evidence="3 6" id="KW-1133">Transmembrane helix</keyword>
<dbReference type="Proteomes" id="UP000007799">
    <property type="component" value="Unassembled WGS sequence"/>
</dbReference>
<gene>
    <name evidence="8" type="ORF">PTSG_04312</name>
</gene>
<proteinExistence type="predicted"/>
<evidence type="ECO:0000256" key="3">
    <source>
        <dbReference type="ARBA" id="ARBA00022989"/>
    </source>
</evidence>
<dbReference type="NCBIfam" id="TIGR00815">
    <property type="entry name" value="sulP"/>
    <property type="match status" value="1"/>
</dbReference>